<proteinExistence type="predicted"/>
<protein>
    <submittedName>
        <fullName evidence="2 4">Uncharacterized protein</fullName>
    </submittedName>
</protein>
<dbReference type="AlphaFoldDB" id="A0A183GJ63"/>
<name>A0A183GJ63_HELPZ</name>
<dbReference type="EMBL" id="UZAH01034264">
    <property type="protein sequence ID" value="VDP34227.1"/>
    <property type="molecule type" value="Genomic_DNA"/>
</dbReference>
<organism evidence="3 4">
    <name type="scientific">Heligmosomoides polygyrus</name>
    <name type="common">Parasitic roundworm</name>
    <dbReference type="NCBI Taxonomy" id="6339"/>
    <lineage>
        <taxon>Eukaryota</taxon>
        <taxon>Metazoa</taxon>
        <taxon>Ecdysozoa</taxon>
        <taxon>Nematoda</taxon>
        <taxon>Chromadorea</taxon>
        <taxon>Rhabditida</taxon>
        <taxon>Rhabditina</taxon>
        <taxon>Rhabditomorpha</taxon>
        <taxon>Strongyloidea</taxon>
        <taxon>Heligmosomidae</taxon>
        <taxon>Heligmosomoides</taxon>
    </lineage>
</organism>
<accession>A0A3P8C2E8</accession>
<evidence type="ECO:0000313" key="3">
    <source>
        <dbReference type="Proteomes" id="UP000050761"/>
    </source>
</evidence>
<accession>A0A183GJ63</accession>
<dbReference type="Proteomes" id="UP000050761">
    <property type="component" value="Unassembled WGS sequence"/>
</dbReference>
<feature type="region of interest" description="Disordered" evidence="1">
    <location>
        <begin position="112"/>
        <end position="133"/>
    </location>
</feature>
<evidence type="ECO:0000313" key="2">
    <source>
        <dbReference type="EMBL" id="VDP34227.1"/>
    </source>
</evidence>
<gene>
    <name evidence="2" type="ORF">HPBE_LOCUS22702</name>
</gene>
<evidence type="ECO:0000313" key="4">
    <source>
        <dbReference type="WBParaSite" id="HPBE_0002270301-mRNA-1"/>
    </source>
</evidence>
<reference evidence="4" key="2">
    <citation type="submission" date="2019-09" db="UniProtKB">
        <authorList>
            <consortium name="WormBaseParasite"/>
        </authorList>
    </citation>
    <scope>IDENTIFICATION</scope>
</reference>
<reference evidence="2 3" key="1">
    <citation type="submission" date="2018-11" db="EMBL/GenBank/DDBJ databases">
        <authorList>
            <consortium name="Pathogen Informatics"/>
        </authorList>
    </citation>
    <scope>NUCLEOTIDE SEQUENCE [LARGE SCALE GENOMIC DNA]</scope>
</reference>
<keyword evidence="3" id="KW-1185">Reference proteome</keyword>
<dbReference type="WBParaSite" id="HPBE_0002270301-mRNA-1">
    <property type="protein sequence ID" value="HPBE_0002270301-mRNA-1"/>
    <property type="gene ID" value="HPBE_0002270301"/>
</dbReference>
<sequence>MCEKVEGPSTATATIINCPERDVVPTLRLLQREIVGINQNVFLDIHIARLKLRGTWSDFWQKLGGKRVLEVFTLIGPSTATLELPRGAAFTMQDPDSCGTLPTTQDHLTCDRRFDRDSKAREDDGDAESDKGTANKCISGPVAVVTATSSLTSGNGISYTFTSMGSRDSLEFRRERANILCFKQNYSTMFSSNRLSVAQQLVIKEVYRETNGRVNVTRRYPAHTDFSSKSSTIPGTC</sequence>
<evidence type="ECO:0000256" key="1">
    <source>
        <dbReference type="SAM" id="MobiDB-lite"/>
    </source>
</evidence>